<protein>
    <recommendedName>
        <fullName evidence="2">DUF4005 domain-containing protein</fullName>
    </recommendedName>
</protein>
<feature type="compositionally biased region" description="Polar residues" evidence="1">
    <location>
        <begin position="1"/>
        <end position="16"/>
    </location>
</feature>
<comment type="caution">
    <text evidence="3">The sequence shown here is derived from an EMBL/GenBank/DDBJ whole genome shotgun (WGS) entry which is preliminary data.</text>
</comment>
<evidence type="ECO:0000313" key="3">
    <source>
        <dbReference type="EMBL" id="TQD94600.1"/>
    </source>
</evidence>
<feature type="compositionally biased region" description="Low complexity" evidence="1">
    <location>
        <begin position="99"/>
        <end position="109"/>
    </location>
</feature>
<feature type="compositionally biased region" description="Polar residues" evidence="1">
    <location>
        <begin position="34"/>
        <end position="50"/>
    </location>
</feature>
<evidence type="ECO:0000259" key="2">
    <source>
        <dbReference type="Pfam" id="PF13178"/>
    </source>
</evidence>
<dbReference type="Pfam" id="PF13178">
    <property type="entry name" value="DUF4005"/>
    <property type="match status" value="1"/>
</dbReference>
<dbReference type="Proteomes" id="UP000315295">
    <property type="component" value="Unassembled WGS sequence"/>
</dbReference>
<reference evidence="3 4" key="1">
    <citation type="journal article" date="2019" name="G3 (Bethesda)">
        <title>Sequencing of a Wild Apple (Malus baccata) Genome Unravels the Differences Between Cultivated and Wild Apple Species Regarding Disease Resistance and Cold Tolerance.</title>
        <authorList>
            <person name="Chen X."/>
        </authorList>
    </citation>
    <scope>NUCLEOTIDE SEQUENCE [LARGE SCALE GENOMIC DNA]</scope>
    <source>
        <strain evidence="4">cv. Shandingzi</strain>
        <tissue evidence="3">Leaves</tissue>
    </source>
</reference>
<organism evidence="3 4">
    <name type="scientific">Malus baccata</name>
    <name type="common">Siberian crab apple</name>
    <name type="synonym">Pyrus baccata</name>
    <dbReference type="NCBI Taxonomy" id="106549"/>
    <lineage>
        <taxon>Eukaryota</taxon>
        <taxon>Viridiplantae</taxon>
        <taxon>Streptophyta</taxon>
        <taxon>Embryophyta</taxon>
        <taxon>Tracheophyta</taxon>
        <taxon>Spermatophyta</taxon>
        <taxon>Magnoliopsida</taxon>
        <taxon>eudicotyledons</taxon>
        <taxon>Gunneridae</taxon>
        <taxon>Pentapetalae</taxon>
        <taxon>rosids</taxon>
        <taxon>fabids</taxon>
        <taxon>Rosales</taxon>
        <taxon>Rosaceae</taxon>
        <taxon>Amygdaloideae</taxon>
        <taxon>Maleae</taxon>
        <taxon>Malus</taxon>
    </lineage>
</organism>
<feature type="domain" description="DUF4005" evidence="2">
    <location>
        <begin position="5"/>
        <end position="80"/>
    </location>
</feature>
<accession>A0A540M771</accession>
<dbReference type="AlphaFoldDB" id="A0A540M771"/>
<evidence type="ECO:0000313" key="4">
    <source>
        <dbReference type="Proteomes" id="UP000315295"/>
    </source>
</evidence>
<name>A0A540M771_MALBA</name>
<dbReference type="EMBL" id="VIEB01000340">
    <property type="protein sequence ID" value="TQD94600.1"/>
    <property type="molecule type" value="Genomic_DNA"/>
</dbReference>
<sequence>MDTATPSSSPHVNMSPLNPDMIDSYAYPTRQRRQQGSNNVPSYMSPTQSAKAKVRGQGLGKQCSPATPQWNPSTRKGSVVGSGCYSPSSGGGTANYLVPSSPRSPSPKSNGHRGHARGAVGFGLDSPHGEDWGLPLGVHGWRHTFG</sequence>
<proteinExistence type="predicted"/>
<dbReference type="InterPro" id="IPR025064">
    <property type="entry name" value="DUF4005"/>
</dbReference>
<feature type="compositionally biased region" description="Polar residues" evidence="1">
    <location>
        <begin position="64"/>
        <end position="76"/>
    </location>
</feature>
<gene>
    <name evidence="3" type="ORF">C1H46_019845</name>
</gene>
<keyword evidence="4" id="KW-1185">Reference proteome</keyword>
<feature type="region of interest" description="Disordered" evidence="1">
    <location>
        <begin position="1"/>
        <end position="121"/>
    </location>
</feature>
<evidence type="ECO:0000256" key="1">
    <source>
        <dbReference type="SAM" id="MobiDB-lite"/>
    </source>
</evidence>
<feature type="compositionally biased region" description="Low complexity" evidence="1">
    <location>
        <begin position="77"/>
        <end position="88"/>
    </location>
</feature>